<dbReference type="SUPFAM" id="SSF51735">
    <property type="entry name" value="NAD(P)-binding Rossmann-fold domains"/>
    <property type="match status" value="1"/>
</dbReference>
<keyword evidence="10" id="KW-0472">Membrane</keyword>
<keyword evidence="5 9" id="KW-0521">NADP</keyword>
<proteinExistence type="inferred from homology"/>
<name>A0A562V0J8_9BACT</name>
<evidence type="ECO:0000256" key="5">
    <source>
        <dbReference type="ARBA" id="ARBA00022857"/>
    </source>
</evidence>
<evidence type="ECO:0000256" key="8">
    <source>
        <dbReference type="ARBA" id="ARBA00048793"/>
    </source>
</evidence>
<dbReference type="OrthoDB" id="5333395at2"/>
<evidence type="ECO:0000256" key="4">
    <source>
        <dbReference type="ARBA" id="ARBA00019465"/>
    </source>
</evidence>
<comment type="caution">
    <text evidence="13">The sequence shown here is derived from an EMBL/GenBank/DDBJ whole genome shotgun (WGS) entry which is preliminary data.</text>
</comment>
<dbReference type="InterPro" id="IPR013328">
    <property type="entry name" value="6PGD_dom2"/>
</dbReference>
<evidence type="ECO:0000313" key="14">
    <source>
        <dbReference type="Proteomes" id="UP000319449"/>
    </source>
</evidence>
<evidence type="ECO:0000256" key="6">
    <source>
        <dbReference type="ARBA" id="ARBA00023002"/>
    </source>
</evidence>
<evidence type="ECO:0000256" key="9">
    <source>
        <dbReference type="RuleBase" id="RU362068"/>
    </source>
</evidence>
<dbReference type="InterPro" id="IPR036291">
    <property type="entry name" value="NAD(P)-bd_dom_sf"/>
</dbReference>
<evidence type="ECO:0000313" key="13">
    <source>
        <dbReference type="EMBL" id="TWJ11421.1"/>
    </source>
</evidence>
<dbReference type="GO" id="GO:0005737">
    <property type="term" value="C:cytoplasm"/>
    <property type="evidence" value="ECO:0007669"/>
    <property type="project" value="TreeGrafter"/>
</dbReference>
<comment type="catalytic activity">
    <reaction evidence="8 9">
        <text>(R)-pantoate + NADP(+) = 2-dehydropantoate + NADPH + H(+)</text>
        <dbReference type="Rhea" id="RHEA:16233"/>
        <dbReference type="ChEBI" id="CHEBI:11561"/>
        <dbReference type="ChEBI" id="CHEBI:15378"/>
        <dbReference type="ChEBI" id="CHEBI:15980"/>
        <dbReference type="ChEBI" id="CHEBI:57783"/>
        <dbReference type="ChEBI" id="CHEBI:58349"/>
        <dbReference type="EC" id="1.1.1.169"/>
    </reaction>
</comment>
<dbReference type="PANTHER" id="PTHR21708:SF26">
    <property type="entry name" value="2-DEHYDROPANTOATE 2-REDUCTASE"/>
    <property type="match status" value="1"/>
</dbReference>
<dbReference type="AlphaFoldDB" id="A0A562V0J8"/>
<dbReference type="PANTHER" id="PTHR21708">
    <property type="entry name" value="PROBABLE 2-DEHYDROPANTOATE 2-REDUCTASE"/>
    <property type="match status" value="1"/>
</dbReference>
<dbReference type="Pfam" id="PF02558">
    <property type="entry name" value="ApbA"/>
    <property type="match status" value="1"/>
</dbReference>
<dbReference type="Pfam" id="PF08546">
    <property type="entry name" value="ApbA_C"/>
    <property type="match status" value="1"/>
</dbReference>
<dbReference type="EC" id="1.1.1.169" evidence="3 9"/>
<evidence type="ECO:0000256" key="3">
    <source>
        <dbReference type="ARBA" id="ARBA00013014"/>
    </source>
</evidence>
<evidence type="ECO:0000256" key="7">
    <source>
        <dbReference type="ARBA" id="ARBA00032024"/>
    </source>
</evidence>
<dbReference type="InterPro" id="IPR003710">
    <property type="entry name" value="ApbA"/>
</dbReference>
<dbReference type="GO" id="GO:0015940">
    <property type="term" value="P:pantothenate biosynthetic process"/>
    <property type="evidence" value="ECO:0007669"/>
    <property type="project" value="UniProtKB-UniPathway"/>
</dbReference>
<dbReference type="InterPro" id="IPR013332">
    <property type="entry name" value="KPR_N"/>
</dbReference>
<dbReference type="InterPro" id="IPR013752">
    <property type="entry name" value="KPA_reductase"/>
</dbReference>
<evidence type="ECO:0000256" key="1">
    <source>
        <dbReference type="ARBA" id="ARBA00004994"/>
    </source>
</evidence>
<evidence type="ECO:0000259" key="12">
    <source>
        <dbReference type="Pfam" id="PF08546"/>
    </source>
</evidence>
<dbReference type="Gene3D" id="1.10.1040.10">
    <property type="entry name" value="N-(1-d-carboxylethyl)-l-norvaline Dehydrogenase, domain 2"/>
    <property type="match status" value="1"/>
</dbReference>
<dbReference type="SUPFAM" id="SSF48179">
    <property type="entry name" value="6-phosphogluconate dehydrogenase C-terminal domain-like"/>
    <property type="match status" value="1"/>
</dbReference>
<dbReference type="EMBL" id="VLLN01000049">
    <property type="protein sequence ID" value="TWJ11421.1"/>
    <property type="molecule type" value="Genomic_DNA"/>
</dbReference>
<dbReference type="InterPro" id="IPR051402">
    <property type="entry name" value="KPR-Related"/>
</dbReference>
<dbReference type="UniPathway" id="UPA00028">
    <property type="reaction ID" value="UER00004"/>
</dbReference>
<dbReference type="FunFam" id="1.10.1040.10:FF:000017">
    <property type="entry name" value="2-dehydropantoate 2-reductase"/>
    <property type="match status" value="1"/>
</dbReference>
<dbReference type="GO" id="GO:0008677">
    <property type="term" value="F:2-dehydropantoate 2-reductase activity"/>
    <property type="evidence" value="ECO:0007669"/>
    <property type="project" value="UniProtKB-EC"/>
</dbReference>
<comment type="similarity">
    <text evidence="2 9">Belongs to the ketopantoate reductase family.</text>
</comment>
<comment type="function">
    <text evidence="9">Catalyzes the NADPH-dependent reduction of ketopantoate into pantoic acid.</text>
</comment>
<feature type="domain" description="Ketopantoate reductase C-terminal" evidence="12">
    <location>
        <begin position="190"/>
        <end position="312"/>
    </location>
</feature>
<organism evidence="13 14">
    <name type="scientific">Geobacter argillaceus</name>
    <dbReference type="NCBI Taxonomy" id="345631"/>
    <lineage>
        <taxon>Bacteria</taxon>
        <taxon>Pseudomonadati</taxon>
        <taxon>Thermodesulfobacteriota</taxon>
        <taxon>Desulfuromonadia</taxon>
        <taxon>Geobacterales</taxon>
        <taxon>Geobacteraceae</taxon>
        <taxon>Geobacter</taxon>
    </lineage>
</organism>
<comment type="pathway">
    <text evidence="1 9">Cofactor biosynthesis; (R)-pantothenate biosynthesis; (R)-pantoate from 3-methyl-2-oxobutanoate: step 2/2.</text>
</comment>
<evidence type="ECO:0000256" key="2">
    <source>
        <dbReference type="ARBA" id="ARBA00007870"/>
    </source>
</evidence>
<keyword evidence="10" id="KW-1133">Transmembrane helix</keyword>
<dbReference type="RefSeq" id="WP_145026181.1">
    <property type="nucleotide sequence ID" value="NZ_VLLN01000049.1"/>
</dbReference>
<dbReference type="Gene3D" id="3.40.50.720">
    <property type="entry name" value="NAD(P)-binding Rossmann-like Domain"/>
    <property type="match status" value="1"/>
</dbReference>
<keyword evidence="9" id="KW-0566">Pantothenate biosynthesis</keyword>
<feature type="transmembrane region" description="Helical" evidence="10">
    <location>
        <begin position="12"/>
        <end position="29"/>
    </location>
</feature>
<dbReference type="Proteomes" id="UP000319449">
    <property type="component" value="Unassembled WGS sequence"/>
</dbReference>
<accession>A0A562V0J8</accession>
<keyword evidence="14" id="KW-1185">Reference proteome</keyword>
<evidence type="ECO:0000256" key="10">
    <source>
        <dbReference type="SAM" id="Phobius"/>
    </source>
</evidence>
<feature type="domain" description="Ketopantoate reductase N-terminal" evidence="11">
    <location>
        <begin position="13"/>
        <end position="154"/>
    </location>
</feature>
<evidence type="ECO:0000259" key="11">
    <source>
        <dbReference type="Pfam" id="PF02558"/>
    </source>
</evidence>
<keyword evidence="10" id="KW-0812">Transmembrane</keyword>
<reference evidence="13 14" key="1">
    <citation type="submission" date="2019-07" db="EMBL/GenBank/DDBJ databases">
        <title>Genomic Encyclopedia of Archaeal and Bacterial Type Strains, Phase II (KMG-II): from individual species to whole genera.</title>
        <authorList>
            <person name="Goeker M."/>
        </authorList>
    </citation>
    <scope>NUCLEOTIDE SEQUENCE [LARGE SCALE GENOMIC DNA]</scope>
    <source>
        <strain evidence="13 14">ATCC BAA-1139</strain>
    </source>
</reference>
<keyword evidence="6 9" id="KW-0560">Oxidoreductase</keyword>
<gene>
    <name evidence="13" type="ORF">JN12_03992</name>
</gene>
<protein>
    <recommendedName>
        <fullName evidence="4 9">2-dehydropantoate 2-reductase</fullName>
        <ecNumber evidence="3 9">1.1.1.169</ecNumber>
    </recommendedName>
    <alternativeName>
        <fullName evidence="7 9">Ketopantoate reductase</fullName>
    </alternativeName>
</protein>
<dbReference type="InterPro" id="IPR008927">
    <property type="entry name" value="6-PGluconate_DH-like_C_sf"/>
</dbReference>
<dbReference type="NCBIfam" id="TIGR00745">
    <property type="entry name" value="apbA_panE"/>
    <property type="match status" value="1"/>
</dbReference>
<sequence length="319" mass="34481">MKEESSYKPTKFAVIGAGPVGAIVAAFLAKGGYEVTLCDVIPALLEPALNPGIILEGADNLQAKVARVTTSVDDLVLDPPDVIVVTVKATALPLIASALEGFVAEGRYVISWQNGIDTELVLAEHLGRKAVMRGVVNYGCVPLAPAHVRIAFHHRPHFIQELDPASREAAIGICNVFTECGLETRHTEQITDKVWRKTVMNSCMNAICAVTGKTMIEIIIDPILFNLVDALIKEGVAVARANEFSLGSDFYPYCVNYIKNAGNHKPSMLQDIEAGRRTEVDYINGKIVEYGAQAGMPTPYNTMIHGLVKALESKQRPAA</sequence>